<protein>
    <submittedName>
        <fullName evidence="3">Osmoprotectant transport system substrate-binding protein</fullName>
    </submittedName>
</protein>
<organism evidence="3 4">
    <name type="scientific">Deinococcus yavapaiensis KR-236</name>
    <dbReference type="NCBI Taxonomy" id="694435"/>
    <lineage>
        <taxon>Bacteria</taxon>
        <taxon>Thermotogati</taxon>
        <taxon>Deinococcota</taxon>
        <taxon>Deinococci</taxon>
        <taxon>Deinococcales</taxon>
        <taxon>Deinococcaceae</taxon>
        <taxon>Deinococcus</taxon>
    </lineage>
</organism>
<evidence type="ECO:0000313" key="3">
    <source>
        <dbReference type="EMBL" id="PYE51129.1"/>
    </source>
</evidence>
<dbReference type="Gene3D" id="3.40.190.10">
    <property type="entry name" value="Periplasmic binding protein-like II"/>
    <property type="match status" value="1"/>
</dbReference>
<dbReference type="AlphaFoldDB" id="A0A318S432"/>
<dbReference type="OrthoDB" id="9801163at2"/>
<name>A0A318S432_9DEIO</name>
<feature type="signal peptide" evidence="1">
    <location>
        <begin position="1"/>
        <end position="17"/>
    </location>
</feature>
<evidence type="ECO:0000313" key="4">
    <source>
        <dbReference type="Proteomes" id="UP000248326"/>
    </source>
</evidence>
<accession>A0A318S432</accession>
<feature type="chain" id="PRO_5016274990" evidence="1">
    <location>
        <begin position="18"/>
        <end position="306"/>
    </location>
</feature>
<keyword evidence="4" id="KW-1185">Reference proteome</keyword>
<evidence type="ECO:0000259" key="2">
    <source>
        <dbReference type="Pfam" id="PF04069"/>
    </source>
</evidence>
<dbReference type="SUPFAM" id="SSF53850">
    <property type="entry name" value="Periplasmic binding protein-like II"/>
    <property type="match status" value="1"/>
</dbReference>
<proteinExistence type="predicted"/>
<feature type="domain" description="ABC-type glycine betaine transport system substrate-binding" evidence="2">
    <location>
        <begin position="23"/>
        <end position="300"/>
    </location>
</feature>
<dbReference type="RefSeq" id="WP_110888039.1">
    <property type="nucleotide sequence ID" value="NZ_QJSX01000015.1"/>
</dbReference>
<comment type="caution">
    <text evidence="3">The sequence shown here is derived from an EMBL/GenBank/DDBJ whole genome shotgun (WGS) entry which is preliminary data.</text>
</comment>
<dbReference type="GO" id="GO:0043190">
    <property type="term" value="C:ATP-binding cassette (ABC) transporter complex"/>
    <property type="evidence" value="ECO:0007669"/>
    <property type="project" value="InterPro"/>
</dbReference>
<dbReference type="EMBL" id="QJSX01000015">
    <property type="protein sequence ID" value="PYE51129.1"/>
    <property type="molecule type" value="Genomic_DNA"/>
</dbReference>
<dbReference type="CDD" id="cd13616">
    <property type="entry name" value="PBP2_OsmF"/>
    <property type="match status" value="1"/>
</dbReference>
<dbReference type="Pfam" id="PF04069">
    <property type="entry name" value="OpuAC"/>
    <property type="match status" value="1"/>
</dbReference>
<gene>
    <name evidence="3" type="ORF">DES52_11561</name>
</gene>
<dbReference type="InterPro" id="IPR007210">
    <property type="entry name" value="ABC_Gly_betaine_transp_sub-bd"/>
</dbReference>
<dbReference type="GO" id="GO:0022857">
    <property type="term" value="F:transmembrane transporter activity"/>
    <property type="evidence" value="ECO:0007669"/>
    <property type="project" value="InterPro"/>
</dbReference>
<keyword evidence="1" id="KW-0732">Signal</keyword>
<evidence type="ECO:0000256" key="1">
    <source>
        <dbReference type="SAM" id="SignalP"/>
    </source>
</evidence>
<sequence length="306" mass="32430">MKHALLTVLLLGSLASAQGSKGPITIGSKIDTEGALLCQITKQLLEANDFKVNDRCSTGPTAVVRRALLQGEIDMYPEYTGTALFLLGEQGQKIDPNVSRSAARAYSTAKQLDLKVNRVVWLGRAPANNTWAIAVTKSVADKNKLRTMADLAKYVNGGGVIKLAASQEFVDRDDALKAFEKTYGFALKPEQLVIVPGGNTTQTQQAAAQGTSGVNAAMAYGTDGSIAALGLVSLSDPKGAVAVYEPAITMRQQVAQRFPEIARIVNPVFARLTAPTLQTLNGRIAVGGESPANVARDFLKRGGFVK</sequence>
<dbReference type="Proteomes" id="UP000248326">
    <property type="component" value="Unassembled WGS sequence"/>
</dbReference>
<reference evidence="3 4" key="1">
    <citation type="submission" date="2018-06" db="EMBL/GenBank/DDBJ databases">
        <title>Genomic Encyclopedia of Type Strains, Phase IV (KMG-IV): sequencing the most valuable type-strain genomes for metagenomic binning, comparative biology and taxonomic classification.</title>
        <authorList>
            <person name="Goeker M."/>
        </authorList>
    </citation>
    <scope>NUCLEOTIDE SEQUENCE [LARGE SCALE GENOMIC DNA]</scope>
    <source>
        <strain evidence="3 4">DSM 18048</strain>
    </source>
</reference>
<dbReference type="Gene3D" id="3.40.190.120">
    <property type="entry name" value="Osmoprotection protein (prox), domain 2"/>
    <property type="match status" value="1"/>
</dbReference>